<dbReference type="RefSeq" id="WP_377920173.1">
    <property type="nucleotide sequence ID" value="NZ_JBHSJT010000001.1"/>
</dbReference>
<dbReference type="Proteomes" id="UP001595764">
    <property type="component" value="Unassembled WGS sequence"/>
</dbReference>
<protein>
    <submittedName>
        <fullName evidence="3">Uncharacterized protein</fullName>
    </submittedName>
</protein>
<accession>A0ABV7QFP3</accession>
<evidence type="ECO:0000256" key="2">
    <source>
        <dbReference type="SAM" id="SignalP"/>
    </source>
</evidence>
<name>A0ABV7QFP3_9PSEU</name>
<organism evidence="3 4">
    <name type="scientific">Amycolatopsis halotolerans</name>
    <dbReference type="NCBI Taxonomy" id="330083"/>
    <lineage>
        <taxon>Bacteria</taxon>
        <taxon>Bacillati</taxon>
        <taxon>Actinomycetota</taxon>
        <taxon>Actinomycetes</taxon>
        <taxon>Pseudonocardiales</taxon>
        <taxon>Pseudonocardiaceae</taxon>
        <taxon>Amycolatopsis</taxon>
    </lineage>
</organism>
<keyword evidence="2" id="KW-0732">Signal</keyword>
<evidence type="ECO:0000313" key="3">
    <source>
        <dbReference type="EMBL" id="MFC3510835.1"/>
    </source>
</evidence>
<evidence type="ECO:0000256" key="1">
    <source>
        <dbReference type="SAM" id="MobiDB-lite"/>
    </source>
</evidence>
<feature type="chain" id="PRO_5047184824" evidence="2">
    <location>
        <begin position="39"/>
        <end position="110"/>
    </location>
</feature>
<dbReference type="EMBL" id="JBHRWI010000015">
    <property type="protein sequence ID" value="MFC3510835.1"/>
    <property type="molecule type" value="Genomic_DNA"/>
</dbReference>
<proteinExistence type="predicted"/>
<reference evidence="4" key="1">
    <citation type="journal article" date="2019" name="Int. J. Syst. Evol. Microbiol.">
        <title>The Global Catalogue of Microorganisms (GCM) 10K type strain sequencing project: providing services to taxonomists for standard genome sequencing and annotation.</title>
        <authorList>
            <consortium name="The Broad Institute Genomics Platform"/>
            <consortium name="The Broad Institute Genome Sequencing Center for Infectious Disease"/>
            <person name="Wu L."/>
            <person name="Ma J."/>
        </authorList>
    </citation>
    <scope>NUCLEOTIDE SEQUENCE [LARGE SCALE GENOMIC DNA]</scope>
    <source>
        <strain evidence="4">CGMCC 4.7682</strain>
    </source>
</reference>
<feature type="region of interest" description="Disordered" evidence="1">
    <location>
        <begin position="38"/>
        <end position="61"/>
    </location>
</feature>
<evidence type="ECO:0000313" key="4">
    <source>
        <dbReference type="Proteomes" id="UP001595764"/>
    </source>
</evidence>
<gene>
    <name evidence="3" type="ORF">ACFORO_11730</name>
</gene>
<feature type="signal peptide" evidence="2">
    <location>
        <begin position="1"/>
        <end position="38"/>
    </location>
</feature>
<feature type="compositionally biased region" description="Low complexity" evidence="1">
    <location>
        <begin position="38"/>
        <end position="57"/>
    </location>
</feature>
<comment type="caution">
    <text evidence="3">The sequence shown here is derived from an EMBL/GenBank/DDBJ whole genome shotgun (WGS) entry which is preliminary data.</text>
</comment>
<keyword evidence="4" id="KW-1185">Reference proteome</keyword>
<sequence>MRNNFRPGRRRLLFVRQAAAGVVSFLVFSLLQFGAADAAPAGSTAPPAPAADTDQPPQVGPSFIFTTTDDCQTVLAKIKNHEFGSQGEVACIVRATADTPPAGGTIPGPS</sequence>